<protein>
    <submittedName>
        <fullName evidence="2">SDR family oxidoreductase</fullName>
    </submittedName>
</protein>
<dbReference type="Gene3D" id="3.40.50.720">
    <property type="entry name" value="NAD(P)-binding Rossmann-like Domain"/>
    <property type="match status" value="1"/>
</dbReference>
<dbReference type="InterPro" id="IPR036291">
    <property type="entry name" value="NAD(P)-bd_dom_sf"/>
</dbReference>
<accession>A0A5N7JZ45</accession>
<dbReference type="PANTHER" id="PTHR43245:SF58">
    <property type="entry name" value="BLL5923 PROTEIN"/>
    <property type="match status" value="1"/>
</dbReference>
<dbReference type="InterPro" id="IPR001509">
    <property type="entry name" value="Epimerase_deHydtase"/>
</dbReference>
<feature type="domain" description="NAD-dependent epimerase/dehydratase" evidence="1">
    <location>
        <begin position="5"/>
        <end position="226"/>
    </location>
</feature>
<dbReference type="PANTHER" id="PTHR43245">
    <property type="entry name" value="BIFUNCTIONAL POLYMYXIN RESISTANCE PROTEIN ARNA"/>
    <property type="match status" value="1"/>
</dbReference>
<evidence type="ECO:0000259" key="1">
    <source>
        <dbReference type="Pfam" id="PF01370"/>
    </source>
</evidence>
<gene>
    <name evidence="2" type="ORF">F0170_23045</name>
</gene>
<dbReference type="Proteomes" id="UP000325438">
    <property type="component" value="Unassembled WGS sequence"/>
</dbReference>
<evidence type="ECO:0000313" key="3">
    <source>
        <dbReference type="Proteomes" id="UP000325438"/>
    </source>
</evidence>
<comment type="caution">
    <text evidence="2">The sequence shown here is derived from an EMBL/GenBank/DDBJ whole genome shotgun (WGS) entry which is preliminary data.</text>
</comment>
<dbReference type="EMBL" id="VUBA01000164">
    <property type="protein sequence ID" value="MPQ86604.1"/>
    <property type="molecule type" value="Genomic_DNA"/>
</dbReference>
<sequence length="321" mass="34083">MMNSVFVTGASGFVGRALVERLVADNIPCVAAVRRHVDSIPASVKTVNFDSLDESFDWSTALVGQAVVVHCAARVHVMNDTVADPLAEFRKVNVGGTLHLAAQAAAAGVKRFVFVSSIKVNGDGTQPGSPYTADDVPGPTDPYGVSKREAEDGLRALAEKTGMEVVIIRPVLVYGPGVKANFLSMMRWLDKGVPLPFGAIGNSRSLVAIDNLVDLIVTCITHPAAANQTFLASDGQDLSTTGLLTKMAEALNKRAYLLPVPGFMLKVAAAAVGKKDLSQRLLGSLQVDIAKTKAVLQWQPPVSVDAALRTTALHYLERKNQ</sequence>
<dbReference type="SUPFAM" id="SSF51735">
    <property type="entry name" value="NAD(P)-binding Rossmann-fold domains"/>
    <property type="match status" value="1"/>
</dbReference>
<dbReference type="CDD" id="cd05232">
    <property type="entry name" value="UDP_G4E_4_SDR_e"/>
    <property type="match status" value="1"/>
</dbReference>
<evidence type="ECO:0000313" key="2">
    <source>
        <dbReference type="EMBL" id="MPQ86604.1"/>
    </source>
</evidence>
<organism evidence="2 3">
    <name type="scientific">Pseudomonas kitaguniensis</name>
    <dbReference type="NCBI Taxonomy" id="2607908"/>
    <lineage>
        <taxon>Bacteria</taxon>
        <taxon>Pseudomonadati</taxon>
        <taxon>Pseudomonadota</taxon>
        <taxon>Gammaproteobacteria</taxon>
        <taxon>Pseudomonadales</taxon>
        <taxon>Pseudomonadaceae</taxon>
        <taxon>Pseudomonas</taxon>
    </lineage>
</organism>
<dbReference type="RefSeq" id="WP_152751161.1">
    <property type="nucleotide sequence ID" value="NZ_JBLZPT010000004.1"/>
</dbReference>
<reference evidence="2 3" key="1">
    <citation type="submission" date="2019-09" db="EMBL/GenBank/DDBJ databases">
        <title>The draft genomes of Allium pathogen Pseudomonas sp.</title>
        <authorList>
            <person name="Fujikawa T."/>
            <person name="Sawada H."/>
        </authorList>
    </citation>
    <scope>NUCLEOTIDE SEQUENCE [LARGE SCALE GENOMIC DNA]</scope>
    <source>
        <strain evidence="2 3">MAFF 730085</strain>
    </source>
</reference>
<dbReference type="InterPro" id="IPR050177">
    <property type="entry name" value="Lipid_A_modif_metabolic_enz"/>
</dbReference>
<name>A0A5N7JZ45_9PSED</name>
<dbReference type="Pfam" id="PF01370">
    <property type="entry name" value="Epimerase"/>
    <property type="match status" value="1"/>
</dbReference>
<proteinExistence type="predicted"/>
<dbReference type="AlphaFoldDB" id="A0A5N7JZ45"/>